<evidence type="ECO:0000256" key="5">
    <source>
        <dbReference type="ARBA" id="ARBA00023141"/>
    </source>
</evidence>
<keyword evidence="5" id="KW-0057">Aromatic amino acid biosynthesis</keyword>
<dbReference type="EMBL" id="VSSQ01000033">
    <property type="protein sequence ID" value="MPL66611.1"/>
    <property type="molecule type" value="Genomic_DNA"/>
</dbReference>
<name>A0A644TLL9_9ZZZZ</name>
<evidence type="ECO:0000256" key="4">
    <source>
        <dbReference type="ARBA" id="ARBA00022605"/>
    </source>
</evidence>
<dbReference type="Gene3D" id="3.60.150.10">
    <property type="entry name" value="Chorismate synthase AroC"/>
    <property type="match status" value="2"/>
</dbReference>
<dbReference type="PANTHER" id="PTHR21085">
    <property type="entry name" value="CHORISMATE SYNTHASE"/>
    <property type="match status" value="1"/>
</dbReference>
<dbReference type="GO" id="GO:0005829">
    <property type="term" value="C:cytosol"/>
    <property type="evidence" value="ECO:0007669"/>
    <property type="project" value="TreeGrafter"/>
</dbReference>
<evidence type="ECO:0000256" key="2">
    <source>
        <dbReference type="ARBA" id="ARBA00008014"/>
    </source>
</evidence>
<dbReference type="AlphaFoldDB" id="A0A644TLL9"/>
<dbReference type="InterPro" id="IPR035904">
    <property type="entry name" value="Chorismate_synth_AroC_sf"/>
</dbReference>
<dbReference type="SUPFAM" id="SSF103263">
    <property type="entry name" value="Chorismate synthase, AroC"/>
    <property type="match status" value="1"/>
</dbReference>
<comment type="similarity">
    <text evidence="2">Belongs to the chorismate synthase family.</text>
</comment>
<dbReference type="GO" id="GO:0009423">
    <property type="term" value="P:chorismate biosynthetic process"/>
    <property type="evidence" value="ECO:0007669"/>
    <property type="project" value="UniProtKB-UniPathway"/>
</dbReference>
<keyword evidence="6 7" id="KW-0456">Lyase</keyword>
<dbReference type="PANTHER" id="PTHR21085:SF0">
    <property type="entry name" value="CHORISMATE SYNTHASE"/>
    <property type="match status" value="1"/>
</dbReference>
<dbReference type="CDD" id="cd07304">
    <property type="entry name" value="Chorismate_synthase"/>
    <property type="match status" value="1"/>
</dbReference>
<protein>
    <recommendedName>
        <fullName evidence="3">chorismate synthase</fullName>
        <ecNumber evidence="3">4.2.3.5</ecNumber>
    </recommendedName>
</protein>
<dbReference type="GO" id="GO:0008652">
    <property type="term" value="P:amino acid biosynthetic process"/>
    <property type="evidence" value="ECO:0007669"/>
    <property type="project" value="UniProtKB-KW"/>
</dbReference>
<dbReference type="InterPro" id="IPR000453">
    <property type="entry name" value="Chorismate_synth"/>
</dbReference>
<accession>A0A644TLL9</accession>
<reference evidence="7" key="1">
    <citation type="submission" date="2019-08" db="EMBL/GenBank/DDBJ databases">
        <authorList>
            <person name="Kucharzyk K."/>
            <person name="Murdoch R.W."/>
            <person name="Higgins S."/>
            <person name="Loffler F."/>
        </authorList>
    </citation>
    <scope>NUCLEOTIDE SEQUENCE</scope>
</reference>
<dbReference type="PROSITE" id="PS00788">
    <property type="entry name" value="CHORISMATE_SYNTHASE_2"/>
    <property type="match status" value="1"/>
</dbReference>
<dbReference type="GO" id="GO:0010181">
    <property type="term" value="F:FMN binding"/>
    <property type="evidence" value="ECO:0007669"/>
    <property type="project" value="TreeGrafter"/>
</dbReference>
<organism evidence="7">
    <name type="scientific">bioreactor metagenome</name>
    <dbReference type="NCBI Taxonomy" id="1076179"/>
    <lineage>
        <taxon>unclassified sequences</taxon>
        <taxon>metagenomes</taxon>
        <taxon>ecological metagenomes</taxon>
    </lineage>
</organism>
<comment type="caution">
    <text evidence="7">The sequence shown here is derived from an EMBL/GenBank/DDBJ whole genome shotgun (WGS) entry which is preliminary data.</text>
</comment>
<gene>
    <name evidence="7" type="primary">aroC_7</name>
    <name evidence="7" type="ORF">SDC9_12298</name>
</gene>
<evidence type="ECO:0000256" key="6">
    <source>
        <dbReference type="ARBA" id="ARBA00023239"/>
    </source>
</evidence>
<dbReference type="EC" id="4.2.3.5" evidence="3"/>
<dbReference type="HAMAP" id="MF_00300">
    <property type="entry name" value="Chorismate_synth"/>
    <property type="match status" value="1"/>
</dbReference>
<dbReference type="GO" id="GO:0009073">
    <property type="term" value="P:aromatic amino acid family biosynthetic process"/>
    <property type="evidence" value="ECO:0007669"/>
    <property type="project" value="UniProtKB-KW"/>
</dbReference>
<evidence type="ECO:0000256" key="1">
    <source>
        <dbReference type="ARBA" id="ARBA00005044"/>
    </source>
</evidence>
<evidence type="ECO:0000256" key="3">
    <source>
        <dbReference type="ARBA" id="ARBA00013036"/>
    </source>
</evidence>
<dbReference type="GO" id="GO:0004107">
    <property type="term" value="F:chorismate synthase activity"/>
    <property type="evidence" value="ECO:0007669"/>
    <property type="project" value="UniProtKB-EC"/>
</dbReference>
<dbReference type="UniPathway" id="UPA00053">
    <property type="reaction ID" value="UER00090"/>
</dbReference>
<sequence length="342" mass="38065">MYILEIMAGNTIGKVFRLTTFGESHSDFVGGVIDGCPAGLTIDLDFINSEIQRRKPTQKDISTPRNEKDKVVFVSGIENNISLGTPIAFFVKNENFRKEDYKELEDLFRPSHADFTYNRKFGINASSGGGRASARETISRVVGGSIAKLLLKHKANIIINAQIEKIGNWDYSTQREEIEKEFEKLNREGDSLGGTITCEIKNMPIGLGEPVFDKLSADLAKAMLSIPSVKAFEFGDGFKGCMEYGSEQMDNWNEDFSTKTNHSGGIQGGISNGMDVFFRVGFKPISTLYREVSCIDKEGEIHKIENKGRYDKCIVPRSIVIVESMAALTIADHLLRSYTNKI</sequence>
<dbReference type="InterPro" id="IPR020541">
    <property type="entry name" value="Chorismate_synthase_CS"/>
</dbReference>
<dbReference type="Pfam" id="PF01264">
    <property type="entry name" value="Chorismate_synt"/>
    <property type="match status" value="1"/>
</dbReference>
<evidence type="ECO:0000313" key="7">
    <source>
        <dbReference type="EMBL" id="MPL66611.1"/>
    </source>
</evidence>
<keyword evidence="4" id="KW-0028">Amino-acid biosynthesis</keyword>
<dbReference type="PIRSF" id="PIRSF001456">
    <property type="entry name" value="Chorismate_synth"/>
    <property type="match status" value="1"/>
</dbReference>
<comment type="pathway">
    <text evidence="1">Metabolic intermediate biosynthesis; chorismate biosynthesis; chorismate from D-erythrose 4-phosphate and phosphoenolpyruvate: step 7/7.</text>
</comment>
<proteinExistence type="inferred from homology"/>